<evidence type="ECO:0000259" key="3">
    <source>
        <dbReference type="Pfam" id="PF21666"/>
    </source>
</evidence>
<evidence type="ECO:0000313" key="4">
    <source>
        <dbReference type="EMBL" id="ROW17979.1"/>
    </source>
</evidence>
<feature type="region of interest" description="Disordered" evidence="1">
    <location>
        <begin position="335"/>
        <end position="371"/>
    </location>
</feature>
<sequence length="701" mass="79537">MSGTTKTLGPYPGLGLPLRHWPQSDCGHASWRDVHLTYPHGAHPEIWGATSKLLPIREFAMMDIMERLTDKKDWHRKVFDDAIVEKWREEAMAIPDEEFVETAAAPSSEWHRERKRIRYVSRVLRTEEPTKIKGVMSKDAFDYCIKELRSKAEYYEKTGIIPTLDASAAVVKSDTLVKEDLRESLIQAFKKLQDDQASSPDWHPGTNDMVMDLVHPSMYPLIYGQSKVIKDEVVGVSDSIEKWAGKGEVIAKDETPVQGTGPGNGWGVPKTLWSNAYQWLPSNIAFQEDGSVKFTSYINNLHPTRYPDIYSTIEKLIETVLPAWDHCLLEHENWDPTGPGRKGSRFAIPDRADDEDEGNWDPSDPAQMANVELDPSQAWRYDYEEDENVRKWKILRSPVLREPKPFRQVDYSPYRASENLELPKPDGEPTPQVLVGGLREDTEDTGLQVFVKMVSIELTPDKPEFPAGGWHVEGQLNERICATALYYLDSENITDSSLAFRMHTSYEQEELQDRVGQDSYHWLECTYGTDLGNGGECIQNYGSVDTREGRLLAFPNVFQHRVSPFKLADPTRPGHRRFIALWVVDPHCRIISTANVPPQQQDWWAESVFGKSEDSQKSSVEKLPAEVAQLLREKGVALPGNDKGASLPPELLDIVRQEFGCPTISLEEAKEHRLKLMEERSAGTGRNAGAWRSASYSFCEH</sequence>
<dbReference type="InParanoid" id="A0A423XN49"/>
<dbReference type="InterPro" id="IPR049192">
    <property type="entry name" value="DUF4246_C"/>
</dbReference>
<dbReference type="Pfam" id="PF21666">
    <property type="entry name" value="DUF4246_N"/>
    <property type="match status" value="1"/>
</dbReference>
<dbReference type="PANTHER" id="PTHR33119:SF1">
    <property type="entry name" value="FE2OG DIOXYGENASE DOMAIN-CONTAINING PROTEIN"/>
    <property type="match status" value="1"/>
</dbReference>
<dbReference type="PANTHER" id="PTHR33119">
    <property type="entry name" value="IFI3P"/>
    <property type="match status" value="1"/>
</dbReference>
<comment type="caution">
    <text evidence="4">The sequence shown here is derived from an EMBL/GenBank/DDBJ whole genome shotgun (WGS) entry which is preliminary data.</text>
</comment>
<reference evidence="4 5" key="1">
    <citation type="submission" date="2015-09" db="EMBL/GenBank/DDBJ databases">
        <title>Host preference determinants of Valsa canker pathogens revealed by comparative genomics.</title>
        <authorList>
            <person name="Yin Z."/>
            <person name="Huang L."/>
        </authorList>
    </citation>
    <scope>NUCLEOTIDE SEQUENCE [LARGE SCALE GENOMIC DNA]</scope>
    <source>
        <strain evidence="4 5">SXYLt</strain>
    </source>
</reference>
<feature type="domain" description="DUF4246" evidence="2">
    <location>
        <begin position="139"/>
        <end position="606"/>
    </location>
</feature>
<dbReference type="InterPro" id="IPR049207">
    <property type="entry name" value="DUF4246_N"/>
</dbReference>
<dbReference type="InterPro" id="IPR025340">
    <property type="entry name" value="DUF4246"/>
</dbReference>
<keyword evidence="5" id="KW-1185">Reference proteome</keyword>
<dbReference type="OrthoDB" id="415532at2759"/>
<proteinExistence type="predicted"/>
<evidence type="ECO:0000256" key="1">
    <source>
        <dbReference type="SAM" id="MobiDB-lite"/>
    </source>
</evidence>
<evidence type="ECO:0000313" key="5">
    <source>
        <dbReference type="Proteomes" id="UP000285146"/>
    </source>
</evidence>
<name>A0A423XN49_9PEZI</name>
<evidence type="ECO:0000259" key="2">
    <source>
        <dbReference type="Pfam" id="PF14033"/>
    </source>
</evidence>
<protein>
    <submittedName>
        <fullName evidence="4">Uncharacterized protein</fullName>
    </submittedName>
</protein>
<dbReference type="Pfam" id="PF14033">
    <property type="entry name" value="DUF4246"/>
    <property type="match status" value="1"/>
</dbReference>
<gene>
    <name evidence="4" type="ORF">VPNG_00213</name>
</gene>
<organism evidence="4 5">
    <name type="scientific">Cytospora leucostoma</name>
    <dbReference type="NCBI Taxonomy" id="1230097"/>
    <lineage>
        <taxon>Eukaryota</taxon>
        <taxon>Fungi</taxon>
        <taxon>Dikarya</taxon>
        <taxon>Ascomycota</taxon>
        <taxon>Pezizomycotina</taxon>
        <taxon>Sordariomycetes</taxon>
        <taxon>Sordariomycetidae</taxon>
        <taxon>Diaporthales</taxon>
        <taxon>Cytosporaceae</taxon>
        <taxon>Cytospora</taxon>
    </lineage>
</organism>
<dbReference type="Proteomes" id="UP000285146">
    <property type="component" value="Unassembled WGS sequence"/>
</dbReference>
<dbReference type="STRING" id="1230097.A0A423XN49"/>
<accession>A0A423XN49</accession>
<feature type="domain" description="DUF4246" evidence="3">
    <location>
        <begin position="11"/>
        <end position="90"/>
    </location>
</feature>
<dbReference type="AlphaFoldDB" id="A0A423XN49"/>
<dbReference type="EMBL" id="LKEB01000001">
    <property type="protein sequence ID" value="ROW17979.1"/>
    <property type="molecule type" value="Genomic_DNA"/>
</dbReference>